<protein>
    <submittedName>
        <fullName evidence="9">Copia-type polyprotein</fullName>
    </submittedName>
</protein>
<dbReference type="ExpressionAtlas" id="A0A2K3MV45">
    <property type="expression patterns" value="baseline"/>
</dbReference>
<dbReference type="InterPro" id="IPR012337">
    <property type="entry name" value="RNaseH-like_sf"/>
</dbReference>
<dbReference type="PANTHER" id="PTHR42648:SF18">
    <property type="entry name" value="RETROTRANSPOSON, UNCLASSIFIED-LIKE PROTEIN"/>
    <property type="match status" value="1"/>
</dbReference>
<dbReference type="GO" id="GO:0008270">
    <property type="term" value="F:zinc ion binding"/>
    <property type="evidence" value="ECO:0007669"/>
    <property type="project" value="UniProtKB-KW"/>
</dbReference>
<dbReference type="PANTHER" id="PTHR42648">
    <property type="entry name" value="TRANSPOSASE, PUTATIVE-RELATED"/>
    <property type="match status" value="1"/>
</dbReference>
<evidence type="ECO:0000256" key="6">
    <source>
        <dbReference type="SAM" id="MobiDB-lite"/>
    </source>
</evidence>
<dbReference type="EMBL" id="ASHM01012734">
    <property type="protein sequence ID" value="PNX94698.1"/>
    <property type="molecule type" value="Genomic_DNA"/>
</dbReference>
<evidence type="ECO:0000313" key="10">
    <source>
        <dbReference type="Proteomes" id="UP000236291"/>
    </source>
</evidence>
<evidence type="ECO:0000256" key="5">
    <source>
        <dbReference type="PROSITE-ProRule" id="PRU00047"/>
    </source>
</evidence>
<dbReference type="Gene3D" id="3.30.420.10">
    <property type="entry name" value="Ribonuclease H-like superfamily/Ribonuclease H"/>
    <property type="match status" value="1"/>
</dbReference>
<feature type="compositionally biased region" description="Gly residues" evidence="6">
    <location>
        <begin position="219"/>
        <end position="228"/>
    </location>
</feature>
<dbReference type="InterPro" id="IPR039537">
    <property type="entry name" value="Retrotran_Ty1/copia-like"/>
</dbReference>
<evidence type="ECO:0000256" key="1">
    <source>
        <dbReference type="ARBA" id="ARBA00022670"/>
    </source>
</evidence>
<dbReference type="Pfam" id="PF07727">
    <property type="entry name" value="RVT_2"/>
    <property type="match status" value="1"/>
</dbReference>
<keyword evidence="3" id="KW-0064">Aspartyl protease</keyword>
<feature type="compositionally biased region" description="Acidic residues" evidence="6">
    <location>
        <begin position="760"/>
        <end position="776"/>
    </location>
</feature>
<dbReference type="SUPFAM" id="SSF53098">
    <property type="entry name" value="Ribonuclease H-like"/>
    <property type="match status" value="1"/>
</dbReference>
<gene>
    <name evidence="9" type="ORF">L195_g017876</name>
</gene>
<feature type="domain" description="Integrase catalytic" evidence="8">
    <location>
        <begin position="474"/>
        <end position="650"/>
    </location>
</feature>
<dbReference type="SUPFAM" id="SSF56672">
    <property type="entry name" value="DNA/RNA polymerases"/>
    <property type="match status" value="1"/>
</dbReference>
<keyword evidence="5" id="KW-0863">Zinc-finger</keyword>
<dbReference type="Pfam" id="PF13976">
    <property type="entry name" value="gag_pre-integrs"/>
    <property type="match status" value="1"/>
</dbReference>
<dbReference type="InterPro" id="IPR036397">
    <property type="entry name" value="RNaseH_sf"/>
</dbReference>
<dbReference type="SMART" id="SM00343">
    <property type="entry name" value="ZnF_C2HC"/>
    <property type="match status" value="1"/>
</dbReference>
<feature type="compositionally biased region" description="Polar residues" evidence="6">
    <location>
        <begin position="750"/>
        <end position="759"/>
    </location>
</feature>
<evidence type="ECO:0000256" key="3">
    <source>
        <dbReference type="ARBA" id="ARBA00022750"/>
    </source>
</evidence>
<dbReference type="GO" id="GO:0015074">
    <property type="term" value="P:DNA integration"/>
    <property type="evidence" value="ECO:0007669"/>
    <property type="project" value="InterPro"/>
</dbReference>
<dbReference type="InterPro" id="IPR043502">
    <property type="entry name" value="DNA/RNA_pol_sf"/>
</dbReference>
<sequence length="1324" mass="151305">MAESNNFLQPSIPKFDGYYDHWAMLMENLLRSKEFWHLIETGVTIAPANATAEQRAAAHTSSLNDLKVKNYLFQSIDRSIMETIITRDTSKEIWDSMKRKYQGSSKVKRAQLQALRREFEVLCMKETETVDEFFARTLAIANKMTAQGEKLEQLHIVEKVLRSMTPRFNYVVCSIEESNDVTELTIDALQSSLLVHEQRMKAQKDKEEEQALKITSNGRGNGGNGGSRGRGRGGRGRGRGRQNKELVECFKCHKLGHYRNECPTWEEYDANYAEFDEEQELLLMARDNVSTHAKEEVWFLDSGCSNHMIGTKEWLFDYDDSFRESVKLGDDSRMSVMGRGNLKLQICGITQVITNVYFLPGLKNNLLSIGQLQQKDVTIVFKDDLCKVFHEQRGLIMTTRMTANRMYVISAPVILPMCLKTEKQVNSHLWHCRYGHLSFKGLNTLVKRNMVKGLPQLQEIETNCSDCMIGKQHRDSIPKQANWRATKKLELVHSDICGPINPTSNGGNRYFMTLTDDYSRKTWTYVMSEKSNAFNVFKTFKALVENESGYKIVCLRTDRGGEFTSEIFNNFCSENGIKRQLTTAYTPQQNGVSERKNRTLLNMVRSMLAGRNVPKKFWPEAVKWATYVLNRSPTLSVKDSTPEEAWSGLKPSVHHFKIFGCLAYVHVPDAKRTKLDAKSLKCVHLGVSEESKAYKLYDPVNKKIIVSRDVVFEEGTEWNWNDKKKAAASSSNNNDLISDETDIEEEAKNGVNTGNNESSSEYDSEQEGNDYETEEELPPRPKKKPGYLNDYVTGLTDEEQEQMNNLAVFSTNGDPTTYDEAHKQEVWRKAMDQEIESIENNKTWKLTSLPQGAKTIGVKWIYKTKYNEKGEVEKYKARLVAKGYSQQYGIDYNEVFAPVARWDTIRTLLCIAASKGWEVHQLDVKSAFLHGELTEDVYVEQPLGYQTTEKDKVYKLQKALYGLKQAPRAWYSKIESYFCQEKFDKCQNEHTLFVKQDGDKILIVSLYVDDLIYTGNDKMLFEEFKISMKRNFAMTDLGKMKYFLGVEVSQKDYGILIHQQKYAKELLSRFGMESCNTVNSPIVPGNKLNKDEGGTVVNATKYKQMVGSLMYLLATRPDLAYSVCLIARYMEKPTELHMAAAKRILRYLKGTLKCGVLYKRGVGLELQGWSDSDYAGDSDDRKSTSGYVFKLGSSAVSWSSKKQPIVTLSTTEAEFVAAAACACQGIWLRKILSQLRHEQKRTTIFCDNSSTIKLSKNPVMHGRCKHIDVRYYFLRDLIKDEIMELSHCGTEEQIADVMTKALKLESFCKFRKMLGVVDTKELGC</sequence>
<feature type="domain" description="CCHC-type" evidence="7">
    <location>
        <begin position="249"/>
        <end position="263"/>
    </location>
</feature>
<dbReference type="GO" id="GO:0006508">
    <property type="term" value="P:proteolysis"/>
    <property type="evidence" value="ECO:0007669"/>
    <property type="project" value="UniProtKB-KW"/>
</dbReference>
<keyword evidence="5" id="KW-0862">Zinc</keyword>
<dbReference type="InterPro" id="IPR001878">
    <property type="entry name" value="Znf_CCHC"/>
</dbReference>
<reference evidence="9 10" key="2">
    <citation type="journal article" date="2017" name="Front. Plant Sci.">
        <title>Gene Classification and Mining of Molecular Markers Useful in Red Clover (Trifolium pratense) Breeding.</title>
        <authorList>
            <person name="Istvanek J."/>
            <person name="Dluhosova J."/>
            <person name="Dluhos P."/>
            <person name="Patkova L."/>
            <person name="Nedelnik J."/>
            <person name="Repkova J."/>
        </authorList>
    </citation>
    <scope>NUCLEOTIDE SEQUENCE [LARGE SCALE GENOMIC DNA]</scope>
    <source>
        <strain evidence="10">cv. Tatra</strain>
        <tissue evidence="9">Young leaves</tissue>
    </source>
</reference>
<dbReference type="InterPro" id="IPR001584">
    <property type="entry name" value="Integrase_cat-core"/>
</dbReference>
<feature type="compositionally biased region" description="Basic and acidic residues" evidence="6">
    <location>
        <begin position="200"/>
        <end position="211"/>
    </location>
</feature>
<dbReference type="PROSITE" id="PS50994">
    <property type="entry name" value="INTEGRASE"/>
    <property type="match status" value="1"/>
</dbReference>
<dbReference type="InterPro" id="IPR036875">
    <property type="entry name" value="Znf_CCHC_sf"/>
</dbReference>
<dbReference type="Pfam" id="PF00665">
    <property type="entry name" value="rve"/>
    <property type="match status" value="1"/>
</dbReference>
<evidence type="ECO:0000259" key="7">
    <source>
        <dbReference type="PROSITE" id="PS50158"/>
    </source>
</evidence>
<dbReference type="Pfam" id="PF25597">
    <property type="entry name" value="SH3_retrovirus"/>
    <property type="match status" value="1"/>
</dbReference>
<feature type="compositionally biased region" description="Basic residues" evidence="6">
    <location>
        <begin position="229"/>
        <end position="240"/>
    </location>
</feature>
<comment type="caution">
    <text evidence="9">The sequence shown here is derived from an EMBL/GenBank/DDBJ whole genome shotgun (WGS) entry which is preliminary data.</text>
</comment>
<dbReference type="CDD" id="cd09272">
    <property type="entry name" value="RNase_HI_RT_Ty1"/>
    <property type="match status" value="1"/>
</dbReference>
<dbReference type="GO" id="GO:0003676">
    <property type="term" value="F:nucleic acid binding"/>
    <property type="evidence" value="ECO:0007669"/>
    <property type="project" value="InterPro"/>
</dbReference>
<dbReference type="PROSITE" id="PS50158">
    <property type="entry name" value="ZF_CCHC"/>
    <property type="match status" value="1"/>
</dbReference>
<dbReference type="GO" id="GO:0004190">
    <property type="term" value="F:aspartic-type endopeptidase activity"/>
    <property type="evidence" value="ECO:0007669"/>
    <property type="project" value="UniProtKB-KW"/>
</dbReference>
<evidence type="ECO:0000256" key="4">
    <source>
        <dbReference type="ARBA" id="ARBA00022801"/>
    </source>
</evidence>
<keyword evidence="2" id="KW-0479">Metal-binding</keyword>
<evidence type="ECO:0000259" key="8">
    <source>
        <dbReference type="PROSITE" id="PS50994"/>
    </source>
</evidence>
<organism evidence="9 10">
    <name type="scientific">Trifolium pratense</name>
    <name type="common">Red clover</name>
    <dbReference type="NCBI Taxonomy" id="57577"/>
    <lineage>
        <taxon>Eukaryota</taxon>
        <taxon>Viridiplantae</taxon>
        <taxon>Streptophyta</taxon>
        <taxon>Embryophyta</taxon>
        <taxon>Tracheophyta</taxon>
        <taxon>Spermatophyta</taxon>
        <taxon>Magnoliopsida</taxon>
        <taxon>eudicotyledons</taxon>
        <taxon>Gunneridae</taxon>
        <taxon>Pentapetalae</taxon>
        <taxon>rosids</taxon>
        <taxon>fabids</taxon>
        <taxon>Fabales</taxon>
        <taxon>Fabaceae</taxon>
        <taxon>Papilionoideae</taxon>
        <taxon>50 kb inversion clade</taxon>
        <taxon>NPAAA clade</taxon>
        <taxon>Hologalegina</taxon>
        <taxon>IRL clade</taxon>
        <taxon>Trifolieae</taxon>
        <taxon>Trifolium</taxon>
    </lineage>
</organism>
<keyword evidence="4" id="KW-0378">Hydrolase</keyword>
<dbReference type="InterPro" id="IPR054722">
    <property type="entry name" value="PolX-like_BBD"/>
</dbReference>
<keyword evidence="1" id="KW-0645">Protease</keyword>
<dbReference type="InterPro" id="IPR025724">
    <property type="entry name" value="GAG-pre-integrase_dom"/>
</dbReference>
<dbReference type="Pfam" id="PF14223">
    <property type="entry name" value="Retrotran_gag_2"/>
    <property type="match status" value="1"/>
</dbReference>
<name>A0A2K3MV45_TRIPR</name>
<reference evidence="9 10" key="1">
    <citation type="journal article" date="2014" name="Am. J. Bot.">
        <title>Genome assembly and annotation for red clover (Trifolium pratense; Fabaceae).</title>
        <authorList>
            <person name="Istvanek J."/>
            <person name="Jaros M."/>
            <person name="Krenek A."/>
            <person name="Repkova J."/>
        </authorList>
    </citation>
    <scope>NUCLEOTIDE SEQUENCE [LARGE SCALE GENOMIC DNA]</scope>
    <source>
        <strain evidence="10">cv. Tatra</strain>
        <tissue evidence="9">Young leaves</tissue>
    </source>
</reference>
<accession>A0A2K3MV45</accession>
<evidence type="ECO:0000256" key="2">
    <source>
        <dbReference type="ARBA" id="ARBA00022723"/>
    </source>
</evidence>
<dbReference type="InterPro" id="IPR013103">
    <property type="entry name" value="RVT_2"/>
</dbReference>
<proteinExistence type="predicted"/>
<dbReference type="SUPFAM" id="SSF57756">
    <property type="entry name" value="Retrovirus zinc finger-like domains"/>
    <property type="match status" value="1"/>
</dbReference>
<feature type="region of interest" description="Disordered" evidence="6">
    <location>
        <begin position="747"/>
        <end position="787"/>
    </location>
</feature>
<feature type="region of interest" description="Disordered" evidence="6">
    <location>
        <begin position="200"/>
        <end position="240"/>
    </location>
</feature>
<dbReference type="Proteomes" id="UP000236291">
    <property type="component" value="Unassembled WGS sequence"/>
</dbReference>
<dbReference type="Pfam" id="PF22936">
    <property type="entry name" value="Pol_BBD"/>
    <property type="match status" value="1"/>
</dbReference>
<evidence type="ECO:0000313" key="9">
    <source>
        <dbReference type="EMBL" id="PNX94698.1"/>
    </source>
</evidence>
<dbReference type="InterPro" id="IPR057670">
    <property type="entry name" value="SH3_retrovirus"/>
</dbReference>